<accession>A0A433QG35</accession>
<dbReference type="SUPFAM" id="SSF52047">
    <property type="entry name" value="RNI-like"/>
    <property type="match status" value="1"/>
</dbReference>
<evidence type="ECO:0000313" key="2">
    <source>
        <dbReference type="Proteomes" id="UP000274822"/>
    </source>
</evidence>
<dbReference type="InterPro" id="IPR036047">
    <property type="entry name" value="F-box-like_dom_sf"/>
</dbReference>
<keyword evidence="2" id="KW-1185">Reference proteome</keyword>
<dbReference type="AlphaFoldDB" id="A0A433QG35"/>
<reference evidence="1 2" key="1">
    <citation type="journal article" date="2018" name="New Phytol.">
        <title>Phylogenomics of Endogonaceae and evolution of mycorrhizas within Mucoromycota.</title>
        <authorList>
            <person name="Chang Y."/>
            <person name="Desiro A."/>
            <person name="Na H."/>
            <person name="Sandor L."/>
            <person name="Lipzen A."/>
            <person name="Clum A."/>
            <person name="Barry K."/>
            <person name="Grigoriev I.V."/>
            <person name="Martin F.M."/>
            <person name="Stajich J.E."/>
            <person name="Smith M.E."/>
            <person name="Bonito G."/>
            <person name="Spatafora J.W."/>
        </authorList>
    </citation>
    <scope>NUCLEOTIDE SEQUENCE [LARGE SCALE GENOMIC DNA]</scope>
    <source>
        <strain evidence="1 2">AD002</strain>
    </source>
</reference>
<gene>
    <name evidence="1" type="ORF">BC938DRAFT_481481</name>
</gene>
<evidence type="ECO:0008006" key="3">
    <source>
        <dbReference type="Google" id="ProtNLM"/>
    </source>
</evidence>
<dbReference type="InterPro" id="IPR032675">
    <property type="entry name" value="LRR_dom_sf"/>
</dbReference>
<evidence type="ECO:0000313" key="1">
    <source>
        <dbReference type="EMBL" id="RUS28756.1"/>
    </source>
</evidence>
<dbReference type="SUPFAM" id="SSF81383">
    <property type="entry name" value="F-box domain"/>
    <property type="match status" value="1"/>
</dbReference>
<name>A0A433QG35_9FUNG</name>
<organism evidence="1 2">
    <name type="scientific">Jimgerdemannia flammicorona</name>
    <dbReference type="NCBI Taxonomy" id="994334"/>
    <lineage>
        <taxon>Eukaryota</taxon>
        <taxon>Fungi</taxon>
        <taxon>Fungi incertae sedis</taxon>
        <taxon>Mucoromycota</taxon>
        <taxon>Mucoromycotina</taxon>
        <taxon>Endogonomycetes</taxon>
        <taxon>Endogonales</taxon>
        <taxon>Endogonaceae</taxon>
        <taxon>Jimgerdemannia</taxon>
    </lineage>
</organism>
<sequence length="425" mass="48978">MAPPTLPFETLTNVFQALDIYEVIEDHVTHSDIFNCSLVSHNWRVAALPLLWENILFLFGDAVEYANRKFDFKISDWERLASSLKLEHDDALQNHFDRVSYIRNVQLCAIHRDRGPMLDNATASVYCIAKLFRPSQLWCIDISLTNCYPQEPYIDILRSIFPELSQNVKHLNFADNGCKLRNIVKSNNGAFPFIEDDIILKNLPKSLETLTLIGEYLDTDQTPAEANYDDIFTLPKLRKLGLRHLYIGAEQLEQGLQTWHPDFAWLEVNHSADLCRSSVVWGLANYCHNLRKLILRYWKYAGATHPPPDISEDSLCHLIDSCQHLNTLKLVQVTNVTNRFLAHCAAYACNLSHFEIKQPGIHLTGEGIVDMSGWKQSMRIICIQRYGNMEEPTEMNQAFVENVREQCKHLRFTCIGKFYSFGKRP</sequence>
<proteinExistence type="predicted"/>
<dbReference type="Proteomes" id="UP000274822">
    <property type="component" value="Unassembled WGS sequence"/>
</dbReference>
<dbReference type="Gene3D" id="3.80.10.10">
    <property type="entry name" value="Ribonuclease Inhibitor"/>
    <property type="match status" value="1"/>
</dbReference>
<comment type="caution">
    <text evidence="1">The sequence shown here is derived from an EMBL/GenBank/DDBJ whole genome shotgun (WGS) entry which is preliminary data.</text>
</comment>
<protein>
    <recommendedName>
        <fullName evidence="3">F-box domain-containing protein</fullName>
    </recommendedName>
</protein>
<dbReference type="EMBL" id="RBNJ01006186">
    <property type="protein sequence ID" value="RUS28756.1"/>
    <property type="molecule type" value="Genomic_DNA"/>
</dbReference>